<feature type="compositionally biased region" description="Polar residues" evidence="1">
    <location>
        <begin position="629"/>
        <end position="638"/>
    </location>
</feature>
<feature type="compositionally biased region" description="Polar residues" evidence="1">
    <location>
        <begin position="608"/>
        <end position="621"/>
    </location>
</feature>
<dbReference type="PANTHER" id="PTHR14379:SF3">
    <property type="entry name" value="MEIOSIS REGULATOR AND MRNA STABILITY FACTOR 1"/>
    <property type="match status" value="1"/>
</dbReference>
<accession>A0A409W0N3</accession>
<dbReference type="STRING" id="231916.A0A409W0N3"/>
<dbReference type="PANTHER" id="PTHR14379">
    <property type="entry name" value="LIMKAIN B LKAP"/>
    <property type="match status" value="1"/>
</dbReference>
<feature type="compositionally biased region" description="Low complexity" evidence="1">
    <location>
        <begin position="456"/>
        <end position="470"/>
    </location>
</feature>
<name>A0A409W0N3_9AGAR</name>
<feature type="region of interest" description="Disordered" evidence="1">
    <location>
        <begin position="433"/>
        <end position="476"/>
    </location>
</feature>
<evidence type="ECO:0000313" key="4">
    <source>
        <dbReference type="Proteomes" id="UP000284706"/>
    </source>
</evidence>
<dbReference type="InParanoid" id="A0A409W0N3"/>
<proteinExistence type="predicted"/>
<reference evidence="3 4" key="1">
    <citation type="journal article" date="2018" name="Evol. Lett.">
        <title>Horizontal gene cluster transfer increased hallucinogenic mushroom diversity.</title>
        <authorList>
            <person name="Reynolds H.T."/>
            <person name="Vijayakumar V."/>
            <person name="Gluck-Thaler E."/>
            <person name="Korotkin H.B."/>
            <person name="Matheny P.B."/>
            <person name="Slot J.C."/>
        </authorList>
    </citation>
    <scope>NUCLEOTIDE SEQUENCE [LARGE SCALE GENOMIC DNA]</scope>
    <source>
        <strain evidence="3 4">SRW20</strain>
    </source>
</reference>
<dbReference type="InterPro" id="IPR024768">
    <property type="entry name" value="Marf1"/>
</dbReference>
<organism evidence="3 4">
    <name type="scientific">Gymnopilus dilepis</name>
    <dbReference type="NCBI Taxonomy" id="231916"/>
    <lineage>
        <taxon>Eukaryota</taxon>
        <taxon>Fungi</taxon>
        <taxon>Dikarya</taxon>
        <taxon>Basidiomycota</taxon>
        <taxon>Agaricomycotina</taxon>
        <taxon>Agaricomycetes</taxon>
        <taxon>Agaricomycetidae</taxon>
        <taxon>Agaricales</taxon>
        <taxon>Agaricineae</taxon>
        <taxon>Hymenogastraceae</taxon>
        <taxon>Gymnopilus</taxon>
    </lineage>
</organism>
<dbReference type="GO" id="GO:0005777">
    <property type="term" value="C:peroxisome"/>
    <property type="evidence" value="ECO:0007669"/>
    <property type="project" value="InterPro"/>
</dbReference>
<dbReference type="GO" id="GO:0010468">
    <property type="term" value="P:regulation of gene expression"/>
    <property type="evidence" value="ECO:0007669"/>
    <property type="project" value="InterPro"/>
</dbReference>
<dbReference type="CDD" id="cd10910">
    <property type="entry name" value="PIN_limkain_b1_N_like"/>
    <property type="match status" value="1"/>
</dbReference>
<dbReference type="OrthoDB" id="549353at2759"/>
<keyword evidence="4" id="KW-1185">Reference proteome</keyword>
<evidence type="ECO:0000259" key="2">
    <source>
        <dbReference type="Pfam" id="PF01936"/>
    </source>
</evidence>
<sequence>MDEVAVFWDYENCPVPSGTSGYSVVDRILSVARPYGSVKSFKAYLELCDQTQKSLALRSELQSSGVSLIDCPHNGRKDVADKMIIGKYSFPGFLLASTHGGEVDMLAHAIDTPSPSTLLLITGDRDFAYAVSILRHRRYHVVLATQSNAHLSLKKQAAVCLEWPNLLSGSLEVSKNVKYQPKEQEFLTILESRSKSTQICPDKRLELQVRNDEGNKDLQALQTTPDDKYALFQQDSPKHYLEIKKEDSSPSDLASTRLPRGDTACSNGFVEIPAVEETNETAISTTLTDVSSRVDPVLDSRSDSHPTVLEQGTSHISNFVDDDKPQPPVQFHKEPFAQPLLDPLVYQDECIRDQTRPTPSPVLFLPSILTGSSSRNQFGKPKKLVAEVLQPLTVSPVVQFSTGKVEPNTLASITRTAATPTLVSHPTLAPPITVTSSPQMLPPIKLPNSSPERILSRSGAFSSADSSASSMLGGKANEIQTSSEAVVSEPQGPVSEVYWLDSTSPAISASDTSGLAPHFSQEATLGTESNSSQEGRTAISTVLPVDSSASPCPSTPHKLQNSADRSSAASTFSFPFDVTVQDIEANNHCAHAAPPPNVPDIPEWNPPAESSTNPLTPSCTMKTPPRLSSEAQGGLSSHGSVRSVSTAFIPLIRCLQEHKSRYTLRPLQVNVAKELAECDTTTYIKAGVASFQAYFDLAWEGGLVTLGGGQEDAWISLNPDWHHTTCFKDNDYSFPSSATALSDLTPDATVLLASALPQKPRQSDSIIARTDSPDHQDSVVPPRPPSAAPCSPLVVPDAFKILVQCLQGYRSKGVTRPCRTNVAMELNKSKATYGKAGVARFGPYTILAEAHGIVELGHDSGGEAWIALKPEWHHAPVSIP</sequence>
<comment type="caution">
    <text evidence="3">The sequence shown here is derived from an EMBL/GenBank/DDBJ whole genome shotgun (WGS) entry which is preliminary data.</text>
</comment>
<dbReference type="Proteomes" id="UP000284706">
    <property type="component" value="Unassembled WGS sequence"/>
</dbReference>
<feature type="region of interest" description="Disordered" evidence="1">
    <location>
        <begin position="761"/>
        <end position="787"/>
    </location>
</feature>
<dbReference type="GO" id="GO:0004540">
    <property type="term" value="F:RNA nuclease activity"/>
    <property type="evidence" value="ECO:0007669"/>
    <property type="project" value="InterPro"/>
</dbReference>
<feature type="domain" description="NYN" evidence="2">
    <location>
        <begin position="103"/>
        <end position="157"/>
    </location>
</feature>
<gene>
    <name evidence="3" type="ORF">CVT26_006714</name>
</gene>
<dbReference type="InterPro" id="IPR021139">
    <property type="entry name" value="NYN"/>
</dbReference>
<protein>
    <recommendedName>
        <fullName evidence="2">NYN domain-containing protein</fullName>
    </recommendedName>
</protein>
<feature type="domain" description="NYN" evidence="2">
    <location>
        <begin position="4"/>
        <end position="85"/>
    </location>
</feature>
<evidence type="ECO:0000313" key="3">
    <source>
        <dbReference type="EMBL" id="PPQ72079.1"/>
    </source>
</evidence>
<dbReference type="GO" id="GO:1905762">
    <property type="term" value="F:CCR4-NOT complex binding"/>
    <property type="evidence" value="ECO:0007669"/>
    <property type="project" value="TreeGrafter"/>
</dbReference>
<dbReference type="Gene3D" id="3.40.50.1010">
    <property type="entry name" value="5'-nuclease"/>
    <property type="match status" value="1"/>
</dbReference>
<feature type="compositionally biased region" description="Polar residues" evidence="1">
    <location>
        <begin position="547"/>
        <end position="565"/>
    </location>
</feature>
<dbReference type="EMBL" id="NHYE01005474">
    <property type="protein sequence ID" value="PPQ72079.1"/>
    <property type="molecule type" value="Genomic_DNA"/>
</dbReference>
<evidence type="ECO:0000256" key="1">
    <source>
        <dbReference type="SAM" id="MobiDB-lite"/>
    </source>
</evidence>
<dbReference type="Pfam" id="PF01936">
    <property type="entry name" value="NYN"/>
    <property type="match status" value="2"/>
</dbReference>
<feature type="region of interest" description="Disordered" evidence="1">
    <location>
        <begin position="600"/>
        <end position="638"/>
    </location>
</feature>
<feature type="region of interest" description="Disordered" evidence="1">
    <location>
        <begin position="544"/>
        <end position="565"/>
    </location>
</feature>
<dbReference type="AlphaFoldDB" id="A0A409W0N3"/>